<dbReference type="EMBL" id="CP092471">
    <property type="protein sequence ID" value="UVI39960.1"/>
    <property type="molecule type" value="Genomic_DNA"/>
</dbReference>
<reference evidence="2" key="1">
    <citation type="submission" date="2022-02" db="EMBL/GenBank/DDBJ databases">
        <title>Qipengyuania spongiae sp. nov., isolated from marine sponge.</title>
        <authorList>
            <person name="Li Z."/>
            <person name="Zhang M."/>
        </authorList>
    </citation>
    <scope>NUCLEOTIDE SEQUENCE</scope>
    <source>
        <strain evidence="2">PHS-Z21</strain>
    </source>
</reference>
<organism evidence="2 3">
    <name type="scientific">Qipengyuania spongiae</name>
    <dbReference type="NCBI Taxonomy" id="2909673"/>
    <lineage>
        <taxon>Bacteria</taxon>
        <taxon>Pseudomonadati</taxon>
        <taxon>Pseudomonadota</taxon>
        <taxon>Alphaproteobacteria</taxon>
        <taxon>Sphingomonadales</taxon>
        <taxon>Erythrobacteraceae</taxon>
        <taxon>Qipengyuania</taxon>
    </lineage>
</organism>
<keyword evidence="3" id="KW-1185">Reference proteome</keyword>
<evidence type="ECO:0000256" key="1">
    <source>
        <dbReference type="SAM" id="SignalP"/>
    </source>
</evidence>
<protein>
    <recommendedName>
        <fullName evidence="4">DUF3857 domain-containing protein</fullName>
    </recommendedName>
</protein>
<keyword evidence="1" id="KW-0732">Signal</keyword>
<gene>
    <name evidence="2" type="ORF">L1F33_03085</name>
</gene>
<sequence length="787" mass="86048">MIRMTGASALAFFFTSIAQAQDAAPLRETCPDLSAEEIAEIEDFDGPYGETAIYARTYCVSITEAERRIETQLRGAIGPRTEPGPRPLPEAPDADIGTLQVTLREKEPETFAGLWIQHEPTYGVAVAFTRDAAETLAKYTDDPLYFAVERAGPTLIELRDTQRRIAKFLQTLDLGFWSASGDESEGIVNIELGFSADPLRDAAARGEIELPDYVVIKEPDPFPLPAPPNPAGESRVSGFPQFGYRTDRAIRTLVGVPDVPARLALEDGCLVVYPEGEERRVALWEQHMALDLSDPERVAIMERFQGSRIYADSDVVLMGLQPGEDTFPRVILGAGECAGPYRVIREIVPRELWDREQREAAIARRVFELGSRAEAEADYAADRARIPALKAWRDATMAAQGDVVAQIWVDEDNGTAHVFHTAAAERESLVSAALRPFVTGQDVPRGADELEAARSATAEQLEVAGVEAKVEVDFFEGRVKVRPQDLVALARAATETPIAWPKLARIEADYVGPLFDPALPMRADPEAITYPLEAHPDFAAIRALVAETSFMMPEPPQPGQSEGEWIARLPSAAGSLQQTHTVVAYGYTLESIIALRRAGYDPITALHDMNGRQTVTKRALTASDVVIAEPIGFDVTDAGPDGYFSTVTWRVVETLLGQAAPGDVLRQRLASGERADEAGAIAYRQGMEEPFLLPGLPTSLETGTRWVLHLNDALYRHSAYVQGGEGAAREDGRWFVSVPWVPPARIDADGIARPVSNHPEPIALDELRARLQPIQRALGHASTERGK</sequence>
<feature type="signal peptide" evidence="1">
    <location>
        <begin position="1"/>
        <end position="20"/>
    </location>
</feature>
<dbReference type="RefSeq" id="WP_265559803.1">
    <property type="nucleotide sequence ID" value="NZ_CP092471.1"/>
</dbReference>
<accession>A0ABY5SZJ9</accession>
<name>A0ABY5SZJ9_9SPHN</name>
<evidence type="ECO:0008006" key="4">
    <source>
        <dbReference type="Google" id="ProtNLM"/>
    </source>
</evidence>
<evidence type="ECO:0000313" key="3">
    <source>
        <dbReference type="Proteomes" id="UP001065265"/>
    </source>
</evidence>
<dbReference type="Proteomes" id="UP001065265">
    <property type="component" value="Chromosome"/>
</dbReference>
<proteinExistence type="predicted"/>
<feature type="chain" id="PRO_5047115543" description="DUF3857 domain-containing protein" evidence="1">
    <location>
        <begin position="21"/>
        <end position="787"/>
    </location>
</feature>
<evidence type="ECO:0000313" key="2">
    <source>
        <dbReference type="EMBL" id="UVI39960.1"/>
    </source>
</evidence>